<protein>
    <recommendedName>
        <fullName evidence="3">SHS2 domain-containing protein</fullName>
    </recommendedName>
</protein>
<name>A0A2H0YVE9_9BACT</name>
<dbReference type="PIRSF" id="PIRSF019169">
    <property type="entry name" value="PilM"/>
    <property type="match status" value="1"/>
</dbReference>
<dbReference type="PANTHER" id="PTHR32432:SF3">
    <property type="entry name" value="ETHANOLAMINE UTILIZATION PROTEIN EUTJ"/>
    <property type="match status" value="1"/>
</dbReference>
<dbReference type="PANTHER" id="PTHR32432">
    <property type="entry name" value="CELL DIVISION PROTEIN FTSA-RELATED"/>
    <property type="match status" value="1"/>
</dbReference>
<dbReference type="EMBL" id="PEXU01000042">
    <property type="protein sequence ID" value="PIS42461.1"/>
    <property type="molecule type" value="Genomic_DNA"/>
</dbReference>
<organism evidence="1 2">
    <name type="scientific">Candidatus Kerfeldbacteria bacterium CG08_land_8_20_14_0_20_40_16</name>
    <dbReference type="NCBI Taxonomy" id="2014244"/>
    <lineage>
        <taxon>Bacteria</taxon>
        <taxon>Candidatus Kerfeldiibacteriota</taxon>
    </lineage>
</organism>
<evidence type="ECO:0000313" key="2">
    <source>
        <dbReference type="Proteomes" id="UP000231542"/>
    </source>
</evidence>
<dbReference type="Gene3D" id="3.30.1490.300">
    <property type="match status" value="1"/>
</dbReference>
<sequence length="350" mass="38307">MFGLDISDRTLRAVSLTRKGKMISVNSINEITLPAGLIEGGEILKSDALVPYLKKLLQDAKPHKIKGKDTIACLPEHQSFIKVIQVPKKNGQLQPSLIKSEVANHIPFPIEEMYLDWQIIKEQAGPNAKKLNVLVGAAPKNIVDVYQETLKKANLVPIILEIESIAIARSLVSFDLKNSNVGSLIIDFGLDRTSFIIFDKNLIQFTSGITTISGNRMTDVISKNLSLSQAEGEKAKKLAGLDPRIGKGKVALALQQVVDDLLSKIREIISFYKEHYPGGNQINKIILAGGGSNLKLLDRVLFQSLKITTQRGDSLTNLGKKNITFLTGKNQSSFATAIGLALKAIKNDYP</sequence>
<evidence type="ECO:0000313" key="1">
    <source>
        <dbReference type="EMBL" id="PIS42461.1"/>
    </source>
</evidence>
<dbReference type="InterPro" id="IPR043129">
    <property type="entry name" value="ATPase_NBD"/>
</dbReference>
<dbReference type="Proteomes" id="UP000231542">
    <property type="component" value="Unassembled WGS sequence"/>
</dbReference>
<proteinExistence type="predicted"/>
<dbReference type="SUPFAM" id="SSF53067">
    <property type="entry name" value="Actin-like ATPase domain"/>
    <property type="match status" value="2"/>
</dbReference>
<dbReference type="NCBIfam" id="TIGR01175">
    <property type="entry name" value="pilM"/>
    <property type="match status" value="1"/>
</dbReference>
<dbReference type="AlphaFoldDB" id="A0A2H0YVE9"/>
<gene>
    <name evidence="1" type="ORF">COT24_03395</name>
</gene>
<dbReference type="InterPro" id="IPR005883">
    <property type="entry name" value="PilM"/>
</dbReference>
<dbReference type="Pfam" id="PF11104">
    <property type="entry name" value="PilM_2"/>
    <property type="match status" value="1"/>
</dbReference>
<dbReference type="CDD" id="cd24049">
    <property type="entry name" value="ASKHA_NBD_PilM"/>
    <property type="match status" value="1"/>
</dbReference>
<dbReference type="Gene3D" id="3.30.420.40">
    <property type="match status" value="2"/>
</dbReference>
<reference evidence="1 2" key="1">
    <citation type="submission" date="2017-09" db="EMBL/GenBank/DDBJ databases">
        <title>Depth-based differentiation of microbial function through sediment-hosted aquifers and enrichment of novel symbionts in the deep terrestrial subsurface.</title>
        <authorList>
            <person name="Probst A.J."/>
            <person name="Ladd B."/>
            <person name="Jarett J.K."/>
            <person name="Geller-Mcgrath D.E."/>
            <person name="Sieber C.M."/>
            <person name="Emerson J.B."/>
            <person name="Anantharaman K."/>
            <person name="Thomas B.C."/>
            <person name="Malmstrom R."/>
            <person name="Stieglmeier M."/>
            <person name="Klingl A."/>
            <person name="Woyke T."/>
            <person name="Ryan C.M."/>
            <person name="Banfield J.F."/>
        </authorList>
    </citation>
    <scope>NUCLEOTIDE SEQUENCE [LARGE SCALE GENOMIC DNA]</scope>
    <source>
        <strain evidence="1">CG08_land_8_20_14_0_20_40_16</strain>
    </source>
</reference>
<comment type="caution">
    <text evidence="1">The sequence shown here is derived from an EMBL/GenBank/DDBJ whole genome shotgun (WGS) entry which is preliminary data.</text>
</comment>
<evidence type="ECO:0008006" key="3">
    <source>
        <dbReference type="Google" id="ProtNLM"/>
    </source>
</evidence>
<accession>A0A2H0YVE9</accession>
<dbReference type="InterPro" id="IPR050696">
    <property type="entry name" value="FtsA/MreB"/>
</dbReference>